<organism evidence="1 2">
    <name type="scientific">Echinicola strongylocentroti</name>
    <dbReference type="NCBI Taxonomy" id="1795355"/>
    <lineage>
        <taxon>Bacteria</taxon>
        <taxon>Pseudomonadati</taxon>
        <taxon>Bacteroidota</taxon>
        <taxon>Cytophagia</taxon>
        <taxon>Cytophagales</taxon>
        <taxon>Cyclobacteriaceae</taxon>
        <taxon>Echinicola</taxon>
    </lineage>
</organism>
<dbReference type="EMBL" id="CP030041">
    <property type="protein sequence ID" value="AWW29693.1"/>
    <property type="molecule type" value="Genomic_DNA"/>
</dbReference>
<accession>A0A2Z4IGY7</accession>
<dbReference type="RefSeq" id="WP_112783091.1">
    <property type="nucleotide sequence ID" value="NZ_CP030041.1"/>
</dbReference>
<name>A0A2Z4IGY7_9BACT</name>
<dbReference type="Proteomes" id="UP000248688">
    <property type="component" value="Chromosome"/>
</dbReference>
<dbReference type="Pfam" id="PF05742">
    <property type="entry name" value="TANGO2"/>
    <property type="match status" value="1"/>
</dbReference>
<protein>
    <recommendedName>
        <fullName evidence="3">NRDE family protein</fullName>
    </recommendedName>
</protein>
<dbReference type="AlphaFoldDB" id="A0A2Z4IGY7"/>
<gene>
    <name evidence="1" type="ORF">DN752_05905</name>
</gene>
<proteinExistence type="predicted"/>
<evidence type="ECO:0000313" key="1">
    <source>
        <dbReference type="EMBL" id="AWW29693.1"/>
    </source>
</evidence>
<dbReference type="OrthoDB" id="4380123at2"/>
<evidence type="ECO:0000313" key="2">
    <source>
        <dbReference type="Proteomes" id="UP000248688"/>
    </source>
</evidence>
<reference evidence="1 2" key="1">
    <citation type="submission" date="2018-06" db="EMBL/GenBank/DDBJ databases">
        <title>Echinicola strongylocentroti sp. nov., isolated from a sea urchin Strongylocentrotus intermedius.</title>
        <authorList>
            <person name="Bae S.S."/>
        </authorList>
    </citation>
    <scope>NUCLEOTIDE SEQUENCE [LARGE SCALE GENOMIC DNA]</scope>
    <source>
        <strain evidence="1 2">MEBiC08714</strain>
    </source>
</reference>
<evidence type="ECO:0008006" key="3">
    <source>
        <dbReference type="Google" id="ProtNLM"/>
    </source>
</evidence>
<sequence>MCTVTYIPLPSGFVLSSNRDELTHRAALPPMWHSPGAAPLLFPYEPTSKGSWLAVSKQLEVRCLLNGAFENHIKKPNYRKSRGKMLVESFNSPALEAFVNEYNFDGIAPFTLIDINETGLSEIRWDEKKITVNKLPSDQAKIWSSATLYPPPVRKERESAFTQWLHKNRASEDVNITDFHLSTHGMDATNDILMARPSGIKTTSFTQFRKQGNHGSLTFRDLEKATISTTQWKSNNLSTVH</sequence>
<keyword evidence="2" id="KW-1185">Reference proteome</keyword>
<dbReference type="KEGG" id="est:DN752_05905"/>
<dbReference type="InterPro" id="IPR008551">
    <property type="entry name" value="TANGO2"/>
</dbReference>